<protein>
    <recommendedName>
        <fullName evidence="3">Thioredoxin domain-containing protein</fullName>
    </recommendedName>
</protein>
<reference evidence="1 2" key="1">
    <citation type="journal article" date="2021" name="Hortic Res">
        <title>Chromosome-scale assembly of the Dendrobium chrysotoxum genome enhances the understanding of orchid evolution.</title>
        <authorList>
            <person name="Zhang Y."/>
            <person name="Zhang G.Q."/>
            <person name="Zhang D."/>
            <person name="Liu X.D."/>
            <person name="Xu X.Y."/>
            <person name="Sun W.H."/>
            <person name="Yu X."/>
            <person name="Zhu X."/>
            <person name="Wang Z.W."/>
            <person name="Zhao X."/>
            <person name="Zhong W.Y."/>
            <person name="Chen H."/>
            <person name="Yin W.L."/>
            <person name="Huang T."/>
            <person name="Niu S.C."/>
            <person name="Liu Z.J."/>
        </authorList>
    </citation>
    <scope>NUCLEOTIDE SEQUENCE [LARGE SCALE GENOMIC DNA]</scope>
    <source>
        <strain evidence="1">Lindl</strain>
    </source>
</reference>
<evidence type="ECO:0000313" key="1">
    <source>
        <dbReference type="EMBL" id="KAH0460679.1"/>
    </source>
</evidence>
<dbReference type="Proteomes" id="UP000775213">
    <property type="component" value="Unassembled WGS sequence"/>
</dbReference>
<dbReference type="EMBL" id="JAGFBR010000010">
    <property type="protein sequence ID" value="KAH0460679.1"/>
    <property type="molecule type" value="Genomic_DNA"/>
</dbReference>
<dbReference type="AlphaFoldDB" id="A0AAV7GFY0"/>
<dbReference type="Gene3D" id="3.40.30.10">
    <property type="entry name" value="Glutaredoxin"/>
    <property type="match status" value="1"/>
</dbReference>
<accession>A0AAV7GFY0</accession>
<organism evidence="1 2">
    <name type="scientific">Dendrobium chrysotoxum</name>
    <name type="common">Orchid</name>
    <dbReference type="NCBI Taxonomy" id="161865"/>
    <lineage>
        <taxon>Eukaryota</taxon>
        <taxon>Viridiplantae</taxon>
        <taxon>Streptophyta</taxon>
        <taxon>Embryophyta</taxon>
        <taxon>Tracheophyta</taxon>
        <taxon>Spermatophyta</taxon>
        <taxon>Magnoliopsida</taxon>
        <taxon>Liliopsida</taxon>
        <taxon>Asparagales</taxon>
        <taxon>Orchidaceae</taxon>
        <taxon>Epidendroideae</taxon>
        <taxon>Malaxideae</taxon>
        <taxon>Dendrobiinae</taxon>
        <taxon>Dendrobium</taxon>
    </lineage>
</organism>
<gene>
    <name evidence="1" type="ORF">IEQ34_011342</name>
</gene>
<name>A0AAV7GFY0_DENCH</name>
<evidence type="ECO:0000313" key="2">
    <source>
        <dbReference type="Proteomes" id="UP000775213"/>
    </source>
</evidence>
<proteinExistence type="predicted"/>
<keyword evidence="2" id="KW-1185">Reference proteome</keyword>
<evidence type="ECO:0008006" key="3">
    <source>
        <dbReference type="Google" id="ProtNLM"/>
    </source>
</evidence>
<sequence>MVGGWRPVAWPMEWAVWRLGVEEGSVKGGLEGTVGERAGRWWRRGIAGGLASREGVAGALEYGNSRTMSLEHLRDWWPTILFYHNGEKASEIVGADVAKLKETIERLYK</sequence>
<comment type="caution">
    <text evidence="1">The sequence shown here is derived from an EMBL/GenBank/DDBJ whole genome shotgun (WGS) entry which is preliminary data.</text>
</comment>